<reference evidence="1" key="1">
    <citation type="submission" date="2021-01" db="EMBL/GenBank/DDBJ databases">
        <authorList>
            <person name="Corre E."/>
            <person name="Pelletier E."/>
            <person name="Niang G."/>
            <person name="Scheremetjew M."/>
            <person name="Finn R."/>
            <person name="Kale V."/>
            <person name="Holt S."/>
            <person name="Cochrane G."/>
            <person name="Meng A."/>
            <person name="Brown T."/>
            <person name="Cohen L."/>
        </authorList>
    </citation>
    <scope>NUCLEOTIDE SEQUENCE</scope>
    <source>
        <strain evidence="1">CCMP1594</strain>
    </source>
</reference>
<accession>A0A7S4CV90</accession>
<dbReference type="EMBL" id="HBJA01052841">
    <property type="protein sequence ID" value="CAE0807588.1"/>
    <property type="molecule type" value="Transcribed_RNA"/>
</dbReference>
<organism evidence="1">
    <name type="scientific">Eutreptiella gymnastica</name>
    <dbReference type="NCBI Taxonomy" id="73025"/>
    <lineage>
        <taxon>Eukaryota</taxon>
        <taxon>Discoba</taxon>
        <taxon>Euglenozoa</taxon>
        <taxon>Euglenida</taxon>
        <taxon>Spirocuta</taxon>
        <taxon>Euglenophyceae</taxon>
        <taxon>Eutreptiales</taxon>
        <taxon>Eutreptiaceae</taxon>
        <taxon>Eutreptiella</taxon>
    </lineage>
</organism>
<name>A0A7S4CV90_9EUGL</name>
<evidence type="ECO:0000313" key="1">
    <source>
        <dbReference type="EMBL" id="CAE0807588.1"/>
    </source>
</evidence>
<proteinExistence type="predicted"/>
<protein>
    <submittedName>
        <fullName evidence="1">Uncharacterized protein</fullName>
    </submittedName>
</protein>
<sequence length="138" mass="15225">MDVAVLLDAPLVHCKGLNLGHERRERKKKENERISKLRNPIVQATEKPSNGLRTYDCIASGQPNHCIPPSRQHHTSASVTVLSLMQGIGLMDFVVQSIRGGPPSASRLFHNEAGNNGEGWRCTSMCDLPIHHCPRTQA</sequence>
<dbReference type="AlphaFoldDB" id="A0A7S4CV90"/>
<gene>
    <name evidence="1" type="ORF">EGYM00163_LOCUS18717</name>
</gene>